<accession>A0ABS8T1M7</accession>
<dbReference type="Proteomes" id="UP000823775">
    <property type="component" value="Unassembled WGS sequence"/>
</dbReference>
<feature type="non-terminal residue" evidence="1">
    <location>
        <position position="1"/>
    </location>
</feature>
<keyword evidence="2" id="KW-1185">Reference proteome</keyword>
<reference evidence="1 2" key="1">
    <citation type="journal article" date="2021" name="BMC Genomics">
        <title>Datura genome reveals duplications of psychoactive alkaloid biosynthetic genes and high mutation rate following tissue culture.</title>
        <authorList>
            <person name="Rajewski A."/>
            <person name="Carter-House D."/>
            <person name="Stajich J."/>
            <person name="Litt A."/>
        </authorList>
    </citation>
    <scope>NUCLEOTIDE SEQUENCE [LARGE SCALE GENOMIC DNA]</scope>
    <source>
        <strain evidence="1">AR-01</strain>
    </source>
</reference>
<sequence length="175" mass="20557">KFSALEPSSLTVLKHVYMGKKLSSLEPSSLTVLKRVYKGKEGISTIGKEHLTRSIFEEMRIIDSELFEYTEIERGYKSYRLERMSEAPGYYYPNMVREFYANYADTLDDTINGMLYEPKFMLPARTTKFDYKMREKYNQRPWLTQVLTNGQPSWIENSKEQITGKNSMPVIHFTT</sequence>
<proteinExistence type="predicted"/>
<evidence type="ECO:0000313" key="1">
    <source>
        <dbReference type="EMBL" id="MCD7464574.1"/>
    </source>
</evidence>
<name>A0ABS8T1M7_DATST</name>
<organism evidence="1 2">
    <name type="scientific">Datura stramonium</name>
    <name type="common">Jimsonweed</name>
    <name type="synonym">Common thornapple</name>
    <dbReference type="NCBI Taxonomy" id="4076"/>
    <lineage>
        <taxon>Eukaryota</taxon>
        <taxon>Viridiplantae</taxon>
        <taxon>Streptophyta</taxon>
        <taxon>Embryophyta</taxon>
        <taxon>Tracheophyta</taxon>
        <taxon>Spermatophyta</taxon>
        <taxon>Magnoliopsida</taxon>
        <taxon>eudicotyledons</taxon>
        <taxon>Gunneridae</taxon>
        <taxon>Pentapetalae</taxon>
        <taxon>asterids</taxon>
        <taxon>lamiids</taxon>
        <taxon>Solanales</taxon>
        <taxon>Solanaceae</taxon>
        <taxon>Solanoideae</taxon>
        <taxon>Datureae</taxon>
        <taxon>Datura</taxon>
    </lineage>
</organism>
<dbReference type="EMBL" id="JACEIK010000976">
    <property type="protein sequence ID" value="MCD7464574.1"/>
    <property type="molecule type" value="Genomic_DNA"/>
</dbReference>
<protein>
    <submittedName>
        <fullName evidence="1">Uncharacterized protein</fullName>
    </submittedName>
</protein>
<comment type="caution">
    <text evidence="1">The sequence shown here is derived from an EMBL/GenBank/DDBJ whole genome shotgun (WGS) entry which is preliminary data.</text>
</comment>
<evidence type="ECO:0000313" key="2">
    <source>
        <dbReference type="Proteomes" id="UP000823775"/>
    </source>
</evidence>
<gene>
    <name evidence="1" type="ORF">HAX54_053011</name>
</gene>